<dbReference type="InterPro" id="IPR036185">
    <property type="entry name" value="DNA_heli_DnaB-like_N_sf"/>
</dbReference>
<dbReference type="InterPro" id="IPR007693">
    <property type="entry name" value="DNA_helicase_DnaB-like_N"/>
</dbReference>
<keyword evidence="5" id="KW-0067">ATP-binding</keyword>
<keyword evidence="5" id="KW-0547">Nucleotide-binding</keyword>
<dbReference type="Gene3D" id="1.10.860.10">
    <property type="entry name" value="DNAb Helicase, Chain A"/>
    <property type="match status" value="2"/>
</dbReference>
<name>A0A5N5VXF7_STRMB</name>
<evidence type="ECO:0000313" key="5">
    <source>
        <dbReference type="EMBL" id="KAB7833553.1"/>
    </source>
</evidence>
<evidence type="ECO:0000256" key="2">
    <source>
        <dbReference type="ARBA" id="ARBA00023125"/>
    </source>
</evidence>
<evidence type="ECO:0000256" key="3">
    <source>
        <dbReference type="SAM" id="MobiDB-lite"/>
    </source>
</evidence>
<dbReference type="Proteomes" id="UP000327000">
    <property type="component" value="Unassembled WGS sequence"/>
</dbReference>
<dbReference type="Pfam" id="PF00772">
    <property type="entry name" value="DnaB"/>
    <property type="match status" value="1"/>
</dbReference>
<feature type="domain" description="DNA helicase DnaB-like N-terminal" evidence="4">
    <location>
        <begin position="241"/>
        <end position="318"/>
    </location>
</feature>
<keyword evidence="2" id="KW-0238">DNA-binding</keyword>
<keyword evidence="6" id="KW-1185">Reference proteome</keyword>
<keyword evidence="5" id="KW-0347">Helicase</keyword>
<feature type="compositionally biased region" description="Basic and acidic residues" evidence="3">
    <location>
        <begin position="378"/>
        <end position="399"/>
    </location>
</feature>
<dbReference type="SUPFAM" id="SSF48024">
    <property type="entry name" value="N-terminal domain of DnaB helicase"/>
    <property type="match status" value="2"/>
</dbReference>
<keyword evidence="5" id="KW-0378">Hydrolase</keyword>
<proteinExistence type="predicted"/>
<dbReference type="GO" id="GO:0003677">
    <property type="term" value="F:DNA binding"/>
    <property type="evidence" value="ECO:0007669"/>
    <property type="project" value="UniProtKB-KW"/>
</dbReference>
<dbReference type="PANTHER" id="PTHR30153:SF2">
    <property type="entry name" value="REPLICATIVE DNA HELICASE"/>
    <property type="match status" value="1"/>
</dbReference>
<comment type="caution">
    <text evidence="5">The sequence shown here is derived from an EMBL/GenBank/DDBJ whole genome shotgun (WGS) entry which is preliminary data.</text>
</comment>
<dbReference type="GO" id="GO:0005829">
    <property type="term" value="C:cytosol"/>
    <property type="evidence" value="ECO:0007669"/>
    <property type="project" value="TreeGrafter"/>
</dbReference>
<dbReference type="GO" id="GO:0005524">
    <property type="term" value="F:ATP binding"/>
    <property type="evidence" value="ECO:0007669"/>
    <property type="project" value="InterPro"/>
</dbReference>
<feature type="region of interest" description="Disordered" evidence="3">
    <location>
        <begin position="1"/>
        <end position="44"/>
    </location>
</feature>
<reference evidence="5 6" key="1">
    <citation type="journal article" date="2019" name="Microb. Cell Fact.">
        <title>Exploring novel herbicidin analogues by transcriptional regulator overexpression and MS/MS molecular networking.</title>
        <authorList>
            <person name="Shi Y."/>
            <person name="Gu R."/>
            <person name="Li Y."/>
            <person name="Wang X."/>
            <person name="Ren W."/>
            <person name="Li X."/>
            <person name="Wang L."/>
            <person name="Xie Y."/>
            <person name="Hong B."/>
        </authorList>
    </citation>
    <scope>NUCLEOTIDE SEQUENCE [LARGE SCALE GENOMIC DNA]</scope>
    <source>
        <strain evidence="5 6">US-43</strain>
    </source>
</reference>
<protein>
    <submittedName>
        <fullName evidence="5">DNA helicase</fullName>
    </submittedName>
</protein>
<evidence type="ECO:0000259" key="4">
    <source>
        <dbReference type="Pfam" id="PF00772"/>
    </source>
</evidence>
<gene>
    <name evidence="5" type="ORF">FRZ00_33455</name>
</gene>
<dbReference type="AlphaFoldDB" id="A0A5N5VXF7"/>
<evidence type="ECO:0000256" key="1">
    <source>
        <dbReference type="ARBA" id="ARBA00022705"/>
    </source>
</evidence>
<organism evidence="5 6">
    <name type="scientific">Streptomyces mobaraensis</name>
    <name type="common">Streptoverticillium mobaraense</name>
    <dbReference type="NCBI Taxonomy" id="35621"/>
    <lineage>
        <taxon>Bacteria</taxon>
        <taxon>Bacillati</taxon>
        <taxon>Actinomycetota</taxon>
        <taxon>Actinomycetes</taxon>
        <taxon>Kitasatosporales</taxon>
        <taxon>Streptomycetaceae</taxon>
        <taxon>Streptomyces</taxon>
    </lineage>
</organism>
<evidence type="ECO:0000313" key="6">
    <source>
        <dbReference type="Proteomes" id="UP000327000"/>
    </source>
</evidence>
<feature type="region of interest" description="Disordered" evidence="3">
    <location>
        <begin position="373"/>
        <end position="420"/>
    </location>
</feature>
<dbReference type="OrthoDB" id="2970604at2"/>
<sequence length="420" mass="44888">MGRVGRGIPPAARGRDHTAAPRRPPALPGHHGRGPPPAADVPAQEHAAAAVPAPRGGSVTRLTHRAEEALLGAGLHRPESLGSARWIPPGALSRPDHQALWQVLHSLDFSRVDRNSIPAAVSAAVAQLPDPGIRQCLSPARLAALAQACPSPQNMGLYGGMVLESAIHRSVEHAGLQLRQTARQTEVDQARQALEQTEQTGRRLAALDAAWRAAPETVRTLLDTQPEQPVAPVPRTERARTDVQAEAETVASLLYQPGQMREVTGWLKGQDFSHPELAAVYRAMVTLDERHAPIDALTVAWEAQRHPGARPSEQVLAELEQAGMGGTAAWSGEQVLGTAALDRLDQAGHDMRNYARHPALAPGALVSHAGQAMAPVTADRERLHHAQREPELAPADKEPAPPGPIPVQREVPAPDIEMEI</sequence>
<dbReference type="EMBL" id="VOKX01000132">
    <property type="protein sequence ID" value="KAB7833553.1"/>
    <property type="molecule type" value="Genomic_DNA"/>
</dbReference>
<dbReference type="InterPro" id="IPR016136">
    <property type="entry name" value="DNA_helicase_N/primase_C"/>
</dbReference>
<dbReference type="GO" id="GO:0006260">
    <property type="term" value="P:DNA replication"/>
    <property type="evidence" value="ECO:0007669"/>
    <property type="project" value="UniProtKB-KW"/>
</dbReference>
<dbReference type="PANTHER" id="PTHR30153">
    <property type="entry name" value="REPLICATIVE DNA HELICASE DNAB"/>
    <property type="match status" value="1"/>
</dbReference>
<keyword evidence="1" id="KW-0235">DNA replication</keyword>
<accession>A0A5N5VXF7</accession>
<dbReference type="GO" id="GO:0003678">
    <property type="term" value="F:DNA helicase activity"/>
    <property type="evidence" value="ECO:0007669"/>
    <property type="project" value="InterPro"/>
</dbReference>